<feature type="domain" description="S1 motif" evidence="1">
    <location>
        <begin position="8"/>
        <end position="75"/>
    </location>
</feature>
<sequence>MRQNYRIGDIIKVQVKKITKNNVVLQSKDGKKFYLTITEASDYFVSLSNMFKIGDIKEVIVTKKYNDDEFEVSFKLIHPKELRNPFDFKLEDDEGFDKLLEFTKKGISYGK</sequence>
<organism evidence="2 3">
    <name type="scientific">Metamycoplasma subdolum</name>
    <dbReference type="NCBI Taxonomy" id="92407"/>
    <lineage>
        <taxon>Bacteria</taxon>
        <taxon>Bacillati</taxon>
        <taxon>Mycoplasmatota</taxon>
        <taxon>Mycoplasmoidales</taxon>
        <taxon>Metamycoplasmataceae</taxon>
        <taxon>Metamycoplasma</taxon>
    </lineage>
</organism>
<keyword evidence="2" id="KW-0687">Ribonucleoprotein</keyword>
<proteinExistence type="predicted"/>
<reference evidence="2 3" key="1">
    <citation type="submission" date="2018-10" db="EMBL/GenBank/DDBJ databases">
        <title>Genomic Encyclopedia of Archaeal and Bacterial Type Strains, Phase II (KMG-II): from individual species to whole genera.</title>
        <authorList>
            <person name="Goeker M."/>
        </authorList>
    </citation>
    <scope>NUCLEOTIDE SEQUENCE [LARGE SCALE GENOMIC DNA]</scope>
    <source>
        <strain evidence="2 3">ATCC 29870</strain>
    </source>
</reference>
<protein>
    <submittedName>
        <fullName evidence="2">Small subunit ribosomal protein S1</fullName>
    </submittedName>
</protein>
<evidence type="ECO:0000313" key="2">
    <source>
        <dbReference type="EMBL" id="RMA78513.1"/>
    </source>
</evidence>
<comment type="caution">
    <text evidence="2">The sequence shown here is derived from an EMBL/GenBank/DDBJ whole genome shotgun (WGS) entry which is preliminary data.</text>
</comment>
<accession>A0A3M0A0H8</accession>
<dbReference type="RefSeq" id="WP_121940817.1">
    <property type="nucleotide sequence ID" value="NZ_CP137846.1"/>
</dbReference>
<dbReference type="Gene3D" id="2.40.50.140">
    <property type="entry name" value="Nucleic acid-binding proteins"/>
    <property type="match status" value="1"/>
</dbReference>
<dbReference type="OrthoDB" id="398273at2"/>
<evidence type="ECO:0000313" key="3">
    <source>
        <dbReference type="Proteomes" id="UP000267246"/>
    </source>
</evidence>
<dbReference type="SUPFAM" id="SSF50249">
    <property type="entry name" value="Nucleic acid-binding proteins"/>
    <property type="match status" value="1"/>
</dbReference>
<dbReference type="InterPro" id="IPR012340">
    <property type="entry name" value="NA-bd_OB-fold"/>
</dbReference>
<keyword evidence="2" id="KW-0689">Ribosomal protein</keyword>
<dbReference type="GO" id="GO:0003676">
    <property type="term" value="F:nucleic acid binding"/>
    <property type="evidence" value="ECO:0007669"/>
    <property type="project" value="InterPro"/>
</dbReference>
<dbReference type="AlphaFoldDB" id="A0A3M0A0H8"/>
<dbReference type="Proteomes" id="UP000267246">
    <property type="component" value="Unassembled WGS sequence"/>
</dbReference>
<name>A0A3M0A0H8_9BACT</name>
<dbReference type="PROSITE" id="PS50126">
    <property type="entry name" value="S1"/>
    <property type="match status" value="1"/>
</dbReference>
<dbReference type="InterPro" id="IPR003029">
    <property type="entry name" value="S1_domain"/>
</dbReference>
<gene>
    <name evidence="2" type="ORF">JN00_0343</name>
</gene>
<dbReference type="GO" id="GO:0005840">
    <property type="term" value="C:ribosome"/>
    <property type="evidence" value="ECO:0007669"/>
    <property type="project" value="UniProtKB-KW"/>
</dbReference>
<evidence type="ECO:0000259" key="1">
    <source>
        <dbReference type="PROSITE" id="PS50126"/>
    </source>
</evidence>
<dbReference type="EMBL" id="REFI01000007">
    <property type="protein sequence ID" value="RMA78513.1"/>
    <property type="molecule type" value="Genomic_DNA"/>
</dbReference>
<keyword evidence="3" id="KW-1185">Reference proteome</keyword>